<dbReference type="InterPro" id="IPR038765">
    <property type="entry name" value="Papain-like_cys_pep_sf"/>
</dbReference>
<dbReference type="PANTHER" id="PTHR45460:SF2">
    <property type="entry name" value="ALPHA 1,3 GLUCANASE, GH71 FAMILY (EUROFUNG)"/>
    <property type="match status" value="1"/>
</dbReference>
<dbReference type="SUPFAM" id="SSF54001">
    <property type="entry name" value="Cysteine proteinases"/>
    <property type="match status" value="1"/>
</dbReference>
<dbReference type="Gene3D" id="3.90.1720.10">
    <property type="entry name" value="endopeptidase domain like (from Nostoc punctiforme)"/>
    <property type="match status" value="1"/>
</dbReference>
<organism evidence="2 3">
    <name type="scientific">Saccharothrix texasensis</name>
    <dbReference type="NCBI Taxonomy" id="103734"/>
    <lineage>
        <taxon>Bacteria</taxon>
        <taxon>Bacillati</taxon>
        <taxon>Actinomycetota</taxon>
        <taxon>Actinomycetes</taxon>
        <taxon>Pseudonocardiales</taxon>
        <taxon>Pseudonocardiaceae</taxon>
        <taxon>Saccharothrix</taxon>
    </lineage>
</organism>
<comment type="caution">
    <text evidence="2">The sequence shown here is derived from an EMBL/GenBank/DDBJ whole genome shotgun (WGS) entry which is preliminary data.</text>
</comment>
<accession>A0A3N1GX76</accession>
<dbReference type="Proteomes" id="UP000268727">
    <property type="component" value="Unassembled WGS sequence"/>
</dbReference>
<protein>
    <submittedName>
        <fullName evidence="2">VCBS repeat protein</fullName>
    </submittedName>
</protein>
<evidence type="ECO:0000256" key="1">
    <source>
        <dbReference type="ARBA" id="ARBA00022729"/>
    </source>
</evidence>
<sequence>MITRDEVLSRAQYWIDQHVPYSQTSSYPDPQGVRYRQDCSGYVSMAWHLPKLPGGGDYSTATITQVTSPIARSELKPGDALWRRDSSVQHIALFVRWADTAQTKPVVREEPDYGKFAQETTWSSSYANTFTPLRYRNIDVSEPRPVDRTEGDVTGDGYADLTAVDADGRLVVFGNGLLLPKHHGMPFQGRMWQTDNTNWGRDAKSMTVADVTGDGYGDFLVLTASGKLQVYGNGSLVNADGAPFTTVYREYPNWAGATHVAAGDVNHDGWADLVATMTDDSLRIFLNTKEIGGNAWPFRDVGITYPRGWGSDVRDIAIGDVTGDGYGDLVSIRDDGTLTVFGNGILLPGNNGFPFVNPTWSVKSGWDQVDDTSVSDVTGDGYADLMGVTSSGELQIYDNVIRKTTGQDYYQVARWRYTDWVGVHHIA</sequence>
<evidence type="ECO:0000313" key="2">
    <source>
        <dbReference type="EMBL" id="ROP34817.1"/>
    </source>
</evidence>
<dbReference type="EMBL" id="RJKM01000001">
    <property type="protein sequence ID" value="ROP34817.1"/>
    <property type="molecule type" value="Genomic_DNA"/>
</dbReference>
<dbReference type="PANTHER" id="PTHR45460">
    <property type="entry name" value="SIMILAR TO CYSTEINE PROTEINASE"/>
    <property type="match status" value="1"/>
</dbReference>
<keyword evidence="1" id="KW-0732">Signal</keyword>
<dbReference type="Gene3D" id="2.130.10.130">
    <property type="entry name" value="Integrin alpha, N-terminal"/>
    <property type="match status" value="1"/>
</dbReference>
<proteinExistence type="predicted"/>
<dbReference type="SUPFAM" id="SSF69318">
    <property type="entry name" value="Integrin alpha N-terminal domain"/>
    <property type="match status" value="1"/>
</dbReference>
<dbReference type="Pfam" id="PF13517">
    <property type="entry name" value="FG-GAP_3"/>
    <property type="match status" value="1"/>
</dbReference>
<gene>
    <name evidence="2" type="ORF">EDD40_0021</name>
</gene>
<dbReference type="AlphaFoldDB" id="A0A3N1GX76"/>
<reference evidence="2 3" key="1">
    <citation type="submission" date="2018-11" db="EMBL/GenBank/DDBJ databases">
        <title>Sequencing the genomes of 1000 actinobacteria strains.</title>
        <authorList>
            <person name="Klenk H.-P."/>
        </authorList>
    </citation>
    <scope>NUCLEOTIDE SEQUENCE [LARGE SCALE GENOMIC DNA]</scope>
    <source>
        <strain evidence="2 3">DSM 44231</strain>
    </source>
</reference>
<keyword evidence="3" id="KW-1185">Reference proteome</keyword>
<dbReference type="InterPro" id="IPR013517">
    <property type="entry name" value="FG-GAP"/>
</dbReference>
<name>A0A3N1GX76_9PSEU</name>
<evidence type="ECO:0000313" key="3">
    <source>
        <dbReference type="Proteomes" id="UP000268727"/>
    </source>
</evidence>
<dbReference type="InterPro" id="IPR028994">
    <property type="entry name" value="Integrin_alpha_N"/>
</dbReference>